<feature type="compositionally biased region" description="Gly residues" evidence="1">
    <location>
        <begin position="35"/>
        <end position="48"/>
    </location>
</feature>
<protein>
    <submittedName>
        <fullName evidence="2">Uncharacterized protein</fullName>
    </submittedName>
</protein>
<accession>A0A9P5CUJ4</accession>
<feature type="compositionally biased region" description="Gly residues" evidence="1">
    <location>
        <begin position="69"/>
        <end position="78"/>
    </location>
</feature>
<feature type="region of interest" description="Disordered" evidence="1">
    <location>
        <begin position="353"/>
        <end position="415"/>
    </location>
</feature>
<dbReference type="GeneID" id="63842136"/>
<sequence>MAFNGGRGDLEAARQFHQQVQRGELRDDRQRRGSARGGRGSRGGGNSGSRGLLDTPSNFPRTNSTPTRGGRGGRGGPGDISSNWSERLATAPPNHYFQNVNVAAAQANQPATDGDAGDPMIVDDVPASPKRGLSASPWAAAPDCKSNSAGTPGPIAHNAIPATTIPRGIDSFAPTAAAKQQATISTAQRSVGTATLGGGNGLGGSRWADKPFNPVFGVDTGAYVDKDWMYTYTIEDGGRLFDQAAENACAAGDRESEAKLRQVVKLCTGVVHARVHLQDQNAELQARTAANKAAKQACKDFEKYKPVSRNDSNNKPKLAEASGSVHISPQFAAQVGPHAVKPTVPATAHVSMPAQGAQTGEYSRSAAAQAQSSQQQNRHVQQSAQGAQGIHNNATRPTSGPATQNDNAQSQQLAAEQWIRETFFNKNKQK</sequence>
<feature type="compositionally biased region" description="Polar residues" evidence="1">
    <location>
        <begin position="55"/>
        <end position="64"/>
    </location>
</feature>
<dbReference type="AlphaFoldDB" id="A0A9P5CUJ4"/>
<gene>
    <name evidence="2" type="ORF">M406DRAFT_66545</name>
</gene>
<feature type="region of interest" description="Disordered" evidence="1">
    <location>
        <begin position="1"/>
        <end position="86"/>
    </location>
</feature>
<dbReference type="Proteomes" id="UP000803844">
    <property type="component" value="Unassembled WGS sequence"/>
</dbReference>
<reference evidence="2" key="1">
    <citation type="journal article" date="2020" name="Phytopathology">
        <title>Genome sequence of the chestnut blight fungus Cryphonectria parasitica EP155: A fundamental resource for an archetypical invasive plant pathogen.</title>
        <authorList>
            <person name="Crouch J.A."/>
            <person name="Dawe A."/>
            <person name="Aerts A."/>
            <person name="Barry K."/>
            <person name="Churchill A.C.L."/>
            <person name="Grimwood J."/>
            <person name="Hillman B."/>
            <person name="Milgroom M.G."/>
            <person name="Pangilinan J."/>
            <person name="Smith M."/>
            <person name="Salamov A."/>
            <person name="Schmutz J."/>
            <person name="Yadav J."/>
            <person name="Grigoriev I.V."/>
            <person name="Nuss D."/>
        </authorList>
    </citation>
    <scope>NUCLEOTIDE SEQUENCE</scope>
    <source>
        <strain evidence="2">EP155</strain>
    </source>
</reference>
<dbReference type="RefSeq" id="XP_040781066.1">
    <property type="nucleotide sequence ID" value="XM_040925007.1"/>
</dbReference>
<feature type="region of interest" description="Disordered" evidence="1">
    <location>
        <begin position="128"/>
        <end position="150"/>
    </location>
</feature>
<feature type="compositionally biased region" description="Low complexity" evidence="1">
    <location>
        <begin position="363"/>
        <end position="385"/>
    </location>
</feature>
<feature type="region of interest" description="Disordered" evidence="1">
    <location>
        <begin position="304"/>
        <end position="323"/>
    </location>
</feature>
<feature type="compositionally biased region" description="Polar residues" evidence="1">
    <location>
        <begin position="390"/>
        <end position="414"/>
    </location>
</feature>
<proteinExistence type="predicted"/>
<evidence type="ECO:0000313" key="3">
    <source>
        <dbReference type="Proteomes" id="UP000803844"/>
    </source>
</evidence>
<name>A0A9P5CUJ4_CRYP1</name>
<comment type="caution">
    <text evidence="2">The sequence shown here is derived from an EMBL/GenBank/DDBJ whole genome shotgun (WGS) entry which is preliminary data.</text>
</comment>
<keyword evidence="3" id="KW-1185">Reference proteome</keyword>
<dbReference type="EMBL" id="MU032344">
    <property type="protein sequence ID" value="KAF3770105.1"/>
    <property type="molecule type" value="Genomic_DNA"/>
</dbReference>
<evidence type="ECO:0000313" key="2">
    <source>
        <dbReference type="EMBL" id="KAF3770105.1"/>
    </source>
</evidence>
<evidence type="ECO:0000256" key="1">
    <source>
        <dbReference type="SAM" id="MobiDB-lite"/>
    </source>
</evidence>
<organism evidence="2 3">
    <name type="scientific">Cryphonectria parasitica (strain ATCC 38755 / EP155)</name>
    <dbReference type="NCBI Taxonomy" id="660469"/>
    <lineage>
        <taxon>Eukaryota</taxon>
        <taxon>Fungi</taxon>
        <taxon>Dikarya</taxon>
        <taxon>Ascomycota</taxon>
        <taxon>Pezizomycotina</taxon>
        <taxon>Sordariomycetes</taxon>
        <taxon>Sordariomycetidae</taxon>
        <taxon>Diaporthales</taxon>
        <taxon>Cryphonectriaceae</taxon>
        <taxon>Cryphonectria-Endothia species complex</taxon>
        <taxon>Cryphonectria</taxon>
    </lineage>
</organism>